<evidence type="ECO:0000256" key="3">
    <source>
        <dbReference type="ARBA" id="ARBA00023004"/>
    </source>
</evidence>
<accession>A0A2T0BKM5</accession>
<dbReference type="SUPFAM" id="SSF102114">
    <property type="entry name" value="Radical SAM enzymes"/>
    <property type="match status" value="1"/>
</dbReference>
<dbReference type="AlphaFoldDB" id="A0A2T0BKM5"/>
<keyword evidence="4" id="KW-0411">Iron-sulfur</keyword>
<dbReference type="NCBIfam" id="NF045502">
    <property type="entry name" value="variant_rSAM"/>
    <property type="match status" value="1"/>
</dbReference>
<feature type="domain" description="Radical SAM core" evidence="5">
    <location>
        <begin position="144"/>
        <end position="400"/>
    </location>
</feature>
<name>A0A2T0BKM5_9CLOT</name>
<dbReference type="RefSeq" id="WP_106010043.1">
    <property type="nucleotide sequence ID" value="NZ_JALCQO010000039.1"/>
</dbReference>
<organism evidence="6 7">
    <name type="scientific">Clostridium luticellarii</name>
    <dbReference type="NCBI Taxonomy" id="1691940"/>
    <lineage>
        <taxon>Bacteria</taxon>
        <taxon>Bacillati</taxon>
        <taxon>Bacillota</taxon>
        <taxon>Clostridia</taxon>
        <taxon>Eubacteriales</taxon>
        <taxon>Clostridiaceae</taxon>
        <taxon>Clostridium</taxon>
    </lineage>
</organism>
<dbReference type="PROSITE" id="PS51918">
    <property type="entry name" value="RADICAL_SAM"/>
    <property type="match status" value="1"/>
</dbReference>
<reference evidence="6 7" key="1">
    <citation type="submission" date="2018-03" db="EMBL/GenBank/DDBJ databases">
        <title>Genome sequence of Clostridium luticellarii DSM 29923.</title>
        <authorList>
            <person name="Poehlein A."/>
            <person name="Daniel R."/>
        </authorList>
    </citation>
    <scope>NUCLEOTIDE SEQUENCE [LARGE SCALE GENOMIC DNA]</scope>
    <source>
        <strain evidence="6 7">DSM 29923</strain>
    </source>
</reference>
<evidence type="ECO:0000313" key="6">
    <source>
        <dbReference type="EMBL" id="PRR84436.1"/>
    </source>
</evidence>
<dbReference type="InterPro" id="IPR007197">
    <property type="entry name" value="rSAM"/>
</dbReference>
<protein>
    <recommendedName>
        <fullName evidence="5">Radical SAM core domain-containing protein</fullName>
    </recommendedName>
</protein>
<dbReference type="EMBL" id="PVXP01000038">
    <property type="protein sequence ID" value="PRR84436.1"/>
    <property type="molecule type" value="Genomic_DNA"/>
</dbReference>
<comment type="caution">
    <text evidence="6">The sequence shown here is derived from an EMBL/GenBank/DDBJ whole genome shotgun (WGS) entry which is preliminary data.</text>
</comment>
<keyword evidence="7" id="KW-1185">Reference proteome</keyword>
<gene>
    <name evidence="6" type="ORF">CLLU_24270</name>
</gene>
<dbReference type="Gene3D" id="3.20.20.70">
    <property type="entry name" value="Aldolase class I"/>
    <property type="match status" value="1"/>
</dbReference>
<keyword evidence="1" id="KW-0949">S-adenosyl-L-methionine</keyword>
<dbReference type="InterPro" id="IPR058240">
    <property type="entry name" value="rSAM_sf"/>
</dbReference>
<dbReference type="GO" id="GO:0003824">
    <property type="term" value="F:catalytic activity"/>
    <property type="evidence" value="ECO:0007669"/>
    <property type="project" value="InterPro"/>
</dbReference>
<dbReference type="InterPro" id="IPR013785">
    <property type="entry name" value="Aldolase_TIM"/>
</dbReference>
<sequence>MPTVNVRDEELKFEDVVEKYPQIPRLLILKIDVQRRGVYYTQNVLDKIDPDVYQLIGSNVFFASLGARDPKTKSVPESLILRDGTIIITDPTPLDQNPYIVDYRDGKFVLLDRNEIVEEVDFWEKPDYYGKLTSSGTPMDSIVFARPQRLNITPTSYCYFWKNGNGCKYCDLVPHLKEDGVIKKKLTPQDAYETVREAIKQKGRFTNICMTMGSDFNGETPFDSEVDYYIEILQAIGENFKGRRFPSQVITTALNEKQLRRLYDETGLSSYTSDIEVLNEELFKWICPGKEEWVGYREWKRRLVAAVDIFGRGNVNSGIVGGVELAKPRGFKTEEDGLKHTLEEAEDLMSKGVSIVYIVWVPRPMSFFRNQKNASLEYYVKLTIGLNDLREKYKLRIDFDDYRRCGNHPNSDLLRIF</sequence>
<dbReference type="GO" id="GO:0046872">
    <property type="term" value="F:metal ion binding"/>
    <property type="evidence" value="ECO:0007669"/>
    <property type="project" value="UniProtKB-KW"/>
</dbReference>
<dbReference type="GO" id="GO:0051536">
    <property type="term" value="F:iron-sulfur cluster binding"/>
    <property type="evidence" value="ECO:0007669"/>
    <property type="project" value="UniProtKB-KW"/>
</dbReference>
<evidence type="ECO:0000259" key="5">
    <source>
        <dbReference type="PROSITE" id="PS51918"/>
    </source>
</evidence>
<proteinExistence type="predicted"/>
<evidence type="ECO:0000313" key="7">
    <source>
        <dbReference type="Proteomes" id="UP000237798"/>
    </source>
</evidence>
<dbReference type="Proteomes" id="UP000237798">
    <property type="component" value="Unassembled WGS sequence"/>
</dbReference>
<evidence type="ECO:0000256" key="4">
    <source>
        <dbReference type="ARBA" id="ARBA00023014"/>
    </source>
</evidence>
<keyword evidence="2" id="KW-0479">Metal-binding</keyword>
<evidence type="ECO:0000256" key="2">
    <source>
        <dbReference type="ARBA" id="ARBA00022723"/>
    </source>
</evidence>
<keyword evidence="3" id="KW-0408">Iron</keyword>
<dbReference type="OrthoDB" id="5391057at2"/>
<evidence type="ECO:0000256" key="1">
    <source>
        <dbReference type="ARBA" id="ARBA00022691"/>
    </source>
</evidence>